<reference evidence="3" key="2">
    <citation type="journal article" date="2013" name="Stand. Genomic Sci.">
        <title>Complete genome sequence of Desulfocapsa sulfexigens, a marine deltaproteobacterium specialized in disproportionating inorganic sulfur compounds.</title>
        <authorList>
            <person name="Finster K.W."/>
            <person name="Kjeldsen K.U."/>
            <person name="Kube M."/>
            <person name="Reinhardt R."/>
            <person name="Mussmann M."/>
            <person name="Amann R."/>
            <person name="Schreiber L."/>
        </authorList>
    </citation>
    <scope>NUCLEOTIDE SEQUENCE [LARGE SCALE GENOMIC DNA]</scope>
    <source>
        <strain evidence="3">DSM 10523 / SB164P1</strain>
    </source>
</reference>
<protein>
    <submittedName>
        <fullName evidence="2">Glycosyl transferase family 2</fullName>
    </submittedName>
</protein>
<dbReference type="InterPro" id="IPR001173">
    <property type="entry name" value="Glyco_trans_2-like"/>
</dbReference>
<dbReference type="Proteomes" id="UP000011724">
    <property type="component" value="Chromosome"/>
</dbReference>
<dbReference type="InterPro" id="IPR050834">
    <property type="entry name" value="Glycosyltransf_2"/>
</dbReference>
<sequence length="302" mass="34061">MQTIKNVSILVSDLEPHPGLPRLLQSIARQSTGLEMVEILIVIEEGNSTVSNSIWSAIAGIEAIHLIPAPKTLSPSEARNLAAQSAQGDLILFVRSDYRLDPKYLTTVLSVYESSPEADIVYTDYIRLAPRKASSIRPGMVQLPDFDESLLQSRNILGPAVSMRREAFERTDGFKNNTIYRDWEMWIQAANTGSRFFHINYPLASCEHVKISFRERAEDGRCKAMIVINNQAFFHIHTVKWALSYLRGESWAQAAHFMVIPTAVEVSRMIHEFHMKTMGTDVLAQEAIRQFDLSPLTVEASR</sequence>
<dbReference type="KEGG" id="dpi:BN4_10124"/>
<evidence type="ECO:0000313" key="3">
    <source>
        <dbReference type="Proteomes" id="UP000011724"/>
    </source>
</evidence>
<proteinExistence type="predicted"/>
<dbReference type="RefSeq" id="WP_015413419.1">
    <property type="nucleotide sequence ID" value="NC_020409.1"/>
</dbReference>
<dbReference type="BioCyc" id="DPIE1322246:BN4_RS00675-MONOMER"/>
<dbReference type="PANTHER" id="PTHR43685">
    <property type="entry name" value="GLYCOSYLTRANSFERASE"/>
    <property type="match status" value="1"/>
</dbReference>
<dbReference type="PATRIC" id="fig|879567.3.peg.131"/>
<name>M1WN56_PSEP2</name>
<keyword evidence="3" id="KW-1185">Reference proteome</keyword>
<evidence type="ECO:0000259" key="1">
    <source>
        <dbReference type="Pfam" id="PF00535"/>
    </source>
</evidence>
<dbReference type="STRING" id="1322246.BN4_10124"/>
<gene>
    <name evidence="2" type="ordered locus">BN4_10124</name>
</gene>
<dbReference type="AlphaFoldDB" id="M1WN56"/>
<dbReference type="EMBL" id="FO203427">
    <property type="protein sequence ID" value="CCH47364.1"/>
    <property type="molecule type" value="Genomic_DNA"/>
</dbReference>
<dbReference type="Gene3D" id="3.90.550.10">
    <property type="entry name" value="Spore Coat Polysaccharide Biosynthesis Protein SpsA, Chain A"/>
    <property type="match status" value="1"/>
</dbReference>
<dbReference type="InterPro" id="IPR029044">
    <property type="entry name" value="Nucleotide-diphossugar_trans"/>
</dbReference>
<evidence type="ECO:0000313" key="2">
    <source>
        <dbReference type="EMBL" id="CCH47364.1"/>
    </source>
</evidence>
<dbReference type="SUPFAM" id="SSF53448">
    <property type="entry name" value="Nucleotide-diphospho-sugar transferases"/>
    <property type="match status" value="1"/>
</dbReference>
<dbReference type="GO" id="GO:0016740">
    <property type="term" value="F:transferase activity"/>
    <property type="evidence" value="ECO:0007669"/>
    <property type="project" value="UniProtKB-KW"/>
</dbReference>
<dbReference type="PANTHER" id="PTHR43685:SF2">
    <property type="entry name" value="GLYCOSYLTRANSFERASE 2-LIKE DOMAIN-CONTAINING PROTEIN"/>
    <property type="match status" value="1"/>
</dbReference>
<dbReference type="OrthoDB" id="5453103at2"/>
<organism evidence="2 3">
    <name type="scientific">Pseudodesulfovibrio piezophilus (strain DSM 21447 / JCM 15486 / C1TLV30)</name>
    <name type="common">Desulfovibrio piezophilus</name>
    <dbReference type="NCBI Taxonomy" id="1322246"/>
    <lineage>
        <taxon>Bacteria</taxon>
        <taxon>Pseudomonadati</taxon>
        <taxon>Thermodesulfobacteriota</taxon>
        <taxon>Desulfovibrionia</taxon>
        <taxon>Desulfovibrionales</taxon>
        <taxon>Desulfovibrionaceae</taxon>
    </lineage>
</organism>
<accession>M1WN56</accession>
<dbReference type="Pfam" id="PF00535">
    <property type="entry name" value="Glycos_transf_2"/>
    <property type="match status" value="1"/>
</dbReference>
<dbReference type="eggNOG" id="COG1215">
    <property type="taxonomic scope" value="Bacteria"/>
</dbReference>
<reference evidence="2 3" key="1">
    <citation type="journal article" date="2013" name="PLoS ONE">
        <title>The first genomic and proteomic characterization of a deep-sea sulfate reducer: insights into the piezophilic lifestyle of Desulfovibrio piezophilus.</title>
        <authorList>
            <person name="Pradel N."/>
            <person name="Ji B."/>
            <person name="Gimenez G."/>
            <person name="Talla E."/>
            <person name="Lenoble P."/>
            <person name="Garel M."/>
            <person name="Tamburini C."/>
            <person name="Fourquet P."/>
            <person name="Lebrun R."/>
            <person name="Bertin P."/>
            <person name="Denis Y."/>
            <person name="Pophillat M."/>
            <person name="Barbe V."/>
            <person name="Ollivier B."/>
            <person name="Dolla A."/>
        </authorList>
    </citation>
    <scope>NUCLEOTIDE SEQUENCE [LARGE SCALE GENOMIC DNA]</scope>
    <source>
        <strain evidence="3">DSM 10523 / SB164P1</strain>
    </source>
</reference>
<feature type="domain" description="Glycosyltransferase 2-like" evidence="1">
    <location>
        <begin position="19"/>
        <end position="122"/>
    </location>
</feature>
<dbReference type="HOGENOM" id="CLU_025996_0_7_7"/>
<keyword evidence="2" id="KW-0808">Transferase</keyword>